<gene>
    <name evidence="2" type="ORF">RUM43_010348</name>
    <name evidence="3" type="ORF">RUM44_012516</name>
</gene>
<dbReference type="Proteomes" id="UP001359485">
    <property type="component" value="Unassembled WGS sequence"/>
</dbReference>
<accession>A0AAN8S770</accession>
<feature type="chain" id="PRO_5042864035" evidence="1">
    <location>
        <begin position="23"/>
        <end position="129"/>
    </location>
</feature>
<reference evidence="2 5" key="1">
    <citation type="submission" date="2023-10" db="EMBL/GenBank/DDBJ databases">
        <title>Genomes of two closely related lineages of the louse Polyplax serrata with different host specificities.</title>
        <authorList>
            <person name="Martinu J."/>
            <person name="Tarabai H."/>
            <person name="Stefka J."/>
            <person name="Hypsa V."/>
        </authorList>
    </citation>
    <scope>NUCLEOTIDE SEQUENCE [LARGE SCALE GENOMIC DNA]</scope>
    <source>
        <strain evidence="3">98ZLc_SE</strain>
        <strain evidence="2">HR10_N</strain>
    </source>
</reference>
<dbReference type="Proteomes" id="UP001372834">
    <property type="component" value="Unassembled WGS sequence"/>
</dbReference>
<dbReference type="EMBL" id="JAWJWE010000004">
    <property type="protein sequence ID" value="KAK6636686.1"/>
    <property type="molecule type" value="Genomic_DNA"/>
</dbReference>
<proteinExistence type="predicted"/>
<keyword evidence="1" id="KW-0732">Signal</keyword>
<organism evidence="2 5">
    <name type="scientific">Polyplax serrata</name>
    <name type="common">Common mouse louse</name>
    <dbReference type="NCBI Taxonomy" id="468196"/>
    <lineage>
        <taxon>Eukaryota</taxon>
        <taxon>Metazoa</taxon>
        <taxon>Ecdysozoa</taxon>
        <taxon>Arthropoda</taxon>
        <taxon>Hexapoda</taxon>
        <taxon>Insecta</taxon>
        <taxon>Pterygota</taxon>
        <taxon>Neoptera</taxon>
        <taxon>Paraneoptera</taxon>
        <taxon>Psocodea</taxon>
        <taxon>Troctomorpha</taxon>
        <taxon>Phthiraptera</taxon>
        <taxon>Anoplura</taxon>
        <taxon>Polyplacidae</taxon>
        <taxon>Polyplax</taxon>
    </lineage>
</organism>
<feature type="signal peptide" evidence="1">
    <location>
        <begin position="1"/>
        <end position="22"/>
    </location>
</feature>
<name>A0AAN8S770_POLSC</name>
<evidence type="ECO:0000313" key="3">
    <source>
        <dbReference type="EMBL" id="KAK6640819.1"/>
    </source>
</evidence>
<evidence type="ECO:0000313" key="4">
    <source>
        <dbReference type="Proteomes" id="UP001359485"/>
    </source>
</evidence>
<evidence type="ECO:0000313" key="2">
    <source>
        <dbReference type="EMBL" id="KAK6636686.1"/>
    </source>
</evidence>
<comment type="caution">
    <text evidence="2">The sequence shown here is derived from an EMBL/GenBank/DDBJ whole genome shotgun (WGS) entry which is preliminary data.</text>
</comment>
<keyword evidence="4" id="KW-1185">Reference proteome</keyword>
<evidence type="ECO:0000313" key="5">
    <source>
        <dbReference type="Proteomes" id="UP001372834"/>
    </source>
</evidence>
<dbReference type="AlphaFoldDB" id="A0AAN8S770"/>
<protein>
    <submittedName>
        <fullName evidence="2">Uncharacterized protein</fullName>
    </submittedName>
</protein>
<sequence>MLGTKEVLGISVISILMAATLAYSSNDGENLYEGYGGSYGNLPPFDRRIQYLIEAKRSVNGIKNLIDELHSKLEKRTACMLDGGLSASCNHKDAVEAGEHHRFLASSFAPGRRKRDLKQPSMEPSVFSK</sequence>
<dbReference type="EMBL" id="JAWJWF010000001">
    <property type="protein sequence ID" value="KAK6640819.1"/>
    <property type="molecule type" value="Genomic_DNA"/>
</dbReference>
<evidence type="ECO:0000256" key="1">
    <source>
        <dbReference type="SAM" id="SignalP"/>
    </source>
</evidence>